<keyword evidence="2" id="KW-1185">Reference proteome</keyword>
<reference evidence="1" key="1">
    <citation type="submission" date="2021-03" db="EMBL/GenBank/DDBJ databases">
        <title>Acanthopleuribacteraceae sp. M133.</title>
        <authorList>
            <person name="Wang G."/>
        </authorList>
    </citation>
    <scope>NUCLEOTIDE SEQUENCE</scope>
    <source>
        <strain evidence="1">M133</strain>
    </source>
</reference>
<dbReference type="AlphaFoldDB" id="A0A8A4TFF8"/>
<accession>A0A8A4TFF8</accession>
<dbReference type="RefSeq" id="WP_237378337.1">
    <property type="nucleotide sequence ID" value="NZ_CP071793.1"/>
</dbReference>
<gene>
    <name evidence="1" type="ORF">J3U87_24150</name>
</gene>
<dbReference type="EMBL" id="CP071793">
    <property type="protein sequence ID" value="QTD48686.1"/>
    <property type="molecule type" value="Genomic_DNA"/>
</dbReference>
<protein>
    <submittedName>
        <fullName evidence="1">Uncharacterized protein</fullName>
    </submittedName>
</protein>
<evidence type="ECO:0000313" key="1">
    <source>
        <dbReference type="EMBL" id="QTD48686.1"/>
    </source>
</evidence>
<dbReference type="KEGG" id="scor:J3U87_24150"/>
<proteinExistence type="predicted"/>
<name>A0A8A4TFF8_SULCO</name>
<dbReference type="Proteomes" id="UP000663929">
    <property type="component" value="Chromosome"/>
</dbReference>
<evidence type="ECO:0000313" key="2">
    <source>
        <dbReference type="Proteomes" id="UP000663929"/>
    </source>
</evidence>
<organism evidence="1 2">
    <name type="scientific">Sulfidibacter corallicola</name>
    <dbReference type="NCBI Taxonomy" id="2818388"/>
    <lineage>
        <taxon>Bacteria</taxon>
        <taxon>Pseudomonadati</taxon>
        <taxon>Acidobacteriota</taxon>
        <taxon>Holophagae</taxon>
        <taxon>Acanthopleuribacterales</taxon>
        <taxon>Acanthopleuribacteraceae</taxon>
        <taxon>Sulfidibacter</taxon>
    </lineage>
</organism>
<sequence>MSDTIYTVDIDIQPVKTVDQQKAVVPLPDLNERVDTHNLVNFFCYSKFLNTVDMKDFTLRPGDGFEIRVNLEKSYFDTAPDSVKLLSLLAVFLKPKSGIAVSWMPFDHDKSGNVGKVSGIYDLTHDQNPPIELDDYSYTSVPLYIDTKLQHIEGIKKFAVDLQIYGTLALNFSKLDVAFLLPFSHDPRMTISWGD</sequence>